<dbReference type="Gene3D" id="3.90.70.10">
    <property type="entry name" value="Cysteine proteinases"/>
    <property type="match status" value="1"/>
</dbReference>
<dbReference type="OrthoDB" id="241975at2"/>
<name>A0A5C5YJ19_9BACT</name>
<evidence type="ECO:0000313" key="1">
    <source>
        <dbReference type="EMBL" id="TWT74860.1"/>
    </source>
</evidence>
<accession>A0A5C5YJ19</accession>
<proteinExistence type="predicted"/>
<dbReference type="EMBL" id="SJPK01000001">
    <property type="protein sequence ID" value="TWT74860.1"/>
    <property type="molecule type" value="Genomic_DNA"/>
</dbReference>
<dbReference type="RefSeq" id="WP_146389253.1">
    <property type="nucleotide sequence ID" value="NZ_SJPK01000001.1"/>
</dbReference>
<keyword evidence="2" id="KW-1185">Reference proteome</keyword>
<evidence type="ECO:0000313" key="2">
    <source>
        <dbReference type="Proteomes" id="UP000318053"/>
    </source>
</evidence>
<evidence type="ECO:0008006" key="3">
    <source>
        <dbReference type="Google" id="ProtNLM"/>
    </source>
</evidence>
<sequence length="357" mass="40268">MPSLTKIERQYSQHANELGWGDPTDWANHRLIKERRQRVEMEDQQFFSNLDDRLMLADADTESPMEQLCRSMFQFDQGWSFHASEQLLYGEPLVHSQGSVGSCVGAGGGLAIAAKASQEILNEGDLEDPVGWSPQDGNNLRDHAMPFTGYHYGAGRCKNLWDGERFVGSISRGDGSYCSVQIWAYKTVGILPCDRVKDRFRGPFPQSSDVRSWGNNRRDELNEHLDIASEFRMSESVVVRSGQDLMNVITVLKQPCHICSGWGFVSAGFDPRYEMTIYRRSGTWYHNMTIYGVFEVKGTWFVIVKNSWGAEAHREIGRGFPAGCFVIPLSLFDSWIPQAECMSIGELTLPKPSPLFG</sequence>
<gene>
    <name evidence="1" type="ORF">CA85_01460</name>
</gene>
<protein>
    <recommendedName>
        <fullName evidence="3">Papain family cysteine protease</fullName>
    </recommendedName>
</protein>
<organism evidence="1 2">
    <name type="scientific">Allorhodopirellula solitaria</name>
    <dbReference type="NCBI Taxonomy" id="2527987"/>
    <lineage>
        <taxon>Bacteria</taxon>
        <taxon>Pseudomonadati</taxon>
        <taxon>Planctomycetota</taxon>
        <taxon>Planctomycetia</taxon>
        <taxon>Pirellulales</taxon>
        <taxon>Pirellulaceae</taxon>
        <taxon>Allorhodopirellula</taxon>
    </lineage>
</organism>
<dbReference type="AlphaFoldDB" id="A0A5C5YJ19"/>
<reference evidence="1 2" key="1">
    <citation type="submission" date="2019-02" db="EMBL/GenBank/DDBJ databases">
        <title>Deep-cultivation of Planctomycetes and their phenomic and genomic characterization uncovers novel biology.</title>
        <authorList>
            <person name="Wiegand S."/>
            <person name="Jogler M."/>
            <person name="Boedeker C."/>
            <person name="Pinto D."/>
            <person name="Vollmers J."/>
            <person name="Rivas-Marin E."/>
            <person name="Kohn T."/>
            <person name="Peeters S.H."/>
            <person name="Heuer A."/>
            <person name="Rast P."/>
            <person name="Oberbeckmann S."/>
            <person name="Bunk B."/>
            <person name="Jeske O."/>
            <person name="Meyerdierks A."/>
            <person name="Storesund J.E."/>
            <person name="Kallscheuer N."/>
            <person name="Luecker S."/>
            <person name="Lage O.M."/>
            <person name="Pohl T."/>
            <person name="Merkel B.J."/>
            <person name="Hornburger P."/>
            <person name="Mueller R.-W."/>
            <person name="Bruemmer F."/>
            <person name="Labrenz M."/>
            <person name="Spormann A.M."/>
            <person name="Op Den Camp H."/>
            <person name="Overmann J."/>
            <person name="Amann R."/>
            <person name="Jetten M.S.M."/>
            <person name="Mascher T."/>
            <person name="Medema M.H."/>
            <person name="Devos D.P."/>
            <person name="Kaster A.-K."/>
            <person name="Ovreas L."/>
            <person name="Rohde M."/>
            <person name="Galperin M.Y."/>
            <person name="Jogler C."/>
        </authorList>
    </citation>
    <scope>NUCLEOTIDE SEQUENCE [LARGE SCALE GENOMIC DNA]</scope>
    <source>
        <strain evidence="1 2">CA85</strain>
    </source>
</reference>
<dbReference type="Proteomes" id="UP000318053">
    <property type="component" value="Unassembled WGS sequence"/>
</dbReference>
<comment type="caution">
    <text evidence="1">The sequence shown here is derived from an EMBL/GenBank/DDBJ whole genome shotgun (WGS) entry which is preliminary data.</text>
</comment>